<proteinExistence type="predicted"/>
<protein>
    <recommendedName>
        <fullName evidence="4">TIGR02300 family protein</fullName>
    </recommendedName>
</protein>
<evidence type="ECO:0000313" key="3">
    <source>
        <dbReference type="Proteomes" id="UP000597507"/>
    </source>
</evidence>
<gene>
    <name evidence="2" type="ORF">GCM10010964_05350</name>
</gene>
<dbReference type="AlphaFoldDB" id="A0A8J2Z8T4"/>
<reference evidence="2 3" key="1">
    <citation type="journal article" date="2014" name="Int. J. Syst. Evol. Microbiol.">
        <title>Complete genome sequence of Corynebacterium casei LMG S-19264T (=DSM 44701T), isolated from a smear-ripened cheese.</title>
        <authorList>
            <consortium name="US DOE Joint Genome Institute (JGI-PGF)"/>
            <person name="Walter F."/>
            <person name="Albersmeier A."/>
            <person name="Kalinowski J."/>
            <person name="Ruckert C."/>
        </authorList>
    </citation>
    <scope>NUCLEOTIDE SEQUENCE [LARGE SCALE GENOMIC DNA]</scope>
    <source>
        <strain evidence="2 3">CGMCC 1.16330</strain>
    </source>
</reference>
<name>A0A8J2Z8T4_9PROT</name>
<evidence type="ECO:0008006" key="4">
    <source>
        <dbReference type="Google" id="ProtNLM"/>
    </source>
</evidence>
<keyword evidence="3" id="KW-1185">Reference proteome</keyword>
<dbReference type="RefSeq" id="WP_188898133.1">
    <property type="nucleotide sequence ID" value="NZ_BMKS01000001.1"/>
</dbReference>
<dbReference type="InterPro" id="IPR012644">
    <property type="entry name" value="CHP02300_FYDLN_acid"/>
</dbReference>
<accession>A0A8J2Z8T4</accession>
<dbReference type="Proteomes" id="UP000597507">
    <property type="component" value="Unassembled WGS sequence"/>
</dbReference>
<dbReference type="EMBL" id="BMKS01000001">
    <property type="protein sequence ID" value="GGG20040.1"/>
    <property type="molecule type" value="Genomic_DNA"/>
</dbReference>
<evidence type="ECO:0000313" key="2">
    <source>
        <dbReference type="EMBL" id="GGG20040.1"/>
    </source>
</evidence>
<feature type="compositionally biased region" description="Acidic residues" evidence="1">
    <location>
        <begin position="66"/>
        <end position="110"/>
    </location>
</feature>
<feature type="region of interest" description="Disordered" evidence="1">
    <location>
        <begin position="34"/>
        <end position="110"/>
    </location>
</feature>
<dbReference type="NCBIfam" id="TIGR02300">
    <property type="entry name" value="FYDLN_acid"/>
    <property type="match status" value="1"/>
</dbReference>
<evidence type="ECO:0000256" key="1">
    <source>
        <dbReference type="SAM" id="MobiDB-lite"/>
    </source>
</evidence>
<comment type="caution">
    <text evidence="2">The sequence shown here is derived from an EMBL/GenBank/DDBJ whole genome shotgun (WGS) entry which is preliminary data.</text>
</comment>
<sequence length="110" mass="11947">MAKPELGLKRVCVACGTKFYDLTRSPAFCPKCGAEQPAEQPRLRRGGAGAEDRLKKRVGAGPLPEGEVEEVALEDVEAEEAALEDTEELEDDTEGLAEDIEVEADRDEET</sequence>
<dbReference type="Pfam" id="PF09538">
    <property type="entry name" value="FYDLN_acid"/>
    <property type="match status" value="1"/>
</dbReference>
<organism evidence="2 3">
    <name type="scientific">Caldovatus sediminis</name>
    <dbReference type="NCBI Taxonomy" id="2041189"/>
    <lineage>
        <taxon>Bacteria</taxon>
        <taxon>Pseudomonadati</taxon>
        <taxon>Pseudomonadota</taxon>
        <taxon>Alphaproteobacteria</taxon>
        <taxon>Acetobacterales</taxon>
        <taxon>Roseomonadaceae</taxon>
        <taxon>Caldovatus</taxon>
    </lineage>
</organism>